<evidence type="ECO:0000256" key="1">
    <source>
        <dbReference type="SAM" id="MobiDB-lite"/>
    </source>
</evidence>
<dbReference type="GeneID" id="30169256"/>
<proteinExistence type="predicted"/>
<feature type="compositionally biased region" description="Basic residues" evidence="1">
    <location>
        <begin position="1"/>
        <end position="11"/>
    </location>
</feature>
<evidence type="ECO:0000313" key="4">
    <source>
        <dbReference type="Proteomes" id="UP000094020"/>
    </source>
</evidence>
<gene>
    <name evidence="2" type="ORF">I206_00887</name>
    <name evidence="3" type="ORF">I206_100440</name>
</gene>
<reference evidence="2" key="3">
    <citation type="submission" date="2016-07" db="EMBL/GenBank/DDBJ databases">
        <title>Evolution of pathogenesis and genome organization in the Tremellales.</title>
        <authorList>
            <person name="Cuomo C."/>
            <person name="Litvintseva A."/>
            <person name="Heitman J."/>
            <person name="Chen Y."/>
            <person name="Sun S."/>
            <person name="Springer D."/>
            <person name="Dromer F."/>
            <person name="Young S."/>
            <person name="Zeng Q."/>
            <person name="Chapman S."/>
            <person name="Gujja S."/>
            <person name="Saif S."/>
            <person name="Birren B."/>
        </authorList>
    </citation>
    <scope>NUCLEOTIDE SEQUENCE</scope>
    <source>
        <strain evidence="2">CBS 10737</strain>
    </source>
</reference>
<dbReference type="KEGG" id="kpin:30169256"/>
<reference evidence="2" key="1">
    <citation type="submission" date="2013-07" db="EMBL/GenBank/DDBJ databases">
        <title>The Genome Sequence of Cryptococcus pinus CBS10737.</title>
        <authorList>
            <consortium name="The Broad Institute Genome Sequencing Platform"/>
            <person name="Cuomo C."/>
            <person name="Litvintseva A."/>
            <person name="Chen Y."/>
            <person name="Heitman J."/>
            <person name="Sun S."/>
            <person name="Springer D."/>
            <person name="Dromer F."/>
            <person name="Young S.K."/>
            <person name="Zeng Q."/>
            <person name="Gargeya S."/>
            <person name="Fitzgerald M."/>
            <person name="Abouelleil A."/>
            <person name="Alvarado L."/>
            <person name="Berlin A.M."/>
            <person name="Chapman S.B."/>
            <person name="Dewar J."/>
            <person name="Goldberg J."/>
            <person name="Griggs A."/>
            <person name="Gujja S."/>
            <person name="Hansen M."/>
            <person name="Howarth C."/>
            <person name="Imamovic A."/>
            <person name="Larimer J."/>
            <person name="McCowan C."/>
            <person name="Murphy C."/>
            <person name="Pearson M."/>
            <person name="Priest M."/>
            <person name="Roberts A."/>
            <person name="Saif S."/>
            <person name="Shea T."/>
            <person name="Sykes S."/>
            <person name="Wortman J."/>
            <person name="Nusbaum C."/>
            <person name="Birren B."/>
        </authorList>
    </citation>
    <scope>NUCLEOTIDE SEQUENCE [LARGE SCALE GENOMIC DNA]</scope>
    <source>
        <strain evidence="2">CBS 10737</strain>
    </source>
</reference>
<evidence type="ECO:0000313" key="2">
    <source>
        <dbReference type="EMBL" id="OCF53582.1"/>
    </source>
</evidence>
<dbReference type="EMBL" id="CP144519">
    <property type="protein sequence ID" value="WWC66537.1"/>
    <property type="molecule type" value="Genomic_DNA"/>
</dbReference>
<protein>
    <submittedName>
        <fullName evidence="2">Uncharacterized protein</fullName>
    </submittedName>
</protein>
<evidence type="ECO:0000313" key="3">
    <source>
        <dbReference type="EMBL" id="WWC66537.1"/>
    </source>
</evidence>
<dbReference type="OrthoDB" id="10648615at2759"/>
<sequence>MKSKTSIRKKSVTIPNQIKSDKQKPTRSPNLKVERIHPRTIKSSIKATRPEPLLLKTPLIKQYVKTRAELPIGLPRSKLVETSCLPDESLKRARFSPKSISNNVSSKYHVSGILNFSNTGAKSEESSQHPQTMVSGDKPKLEEPLGEIESVIPLCAEQSTNPNKQIKLDQNRFLEDRTKSSESSFKSNTISPIKREKIDSQMIEASLNSQKMITNQQEMIKVQFSNSNTTLKYLKESQEILKKHQENHDWLKKMIWG</sequence>
<dbReference type="AlphaFoldDB" id="A0A1B9ID79"/>
<name>A0A1B9ID79_9TREE</name>
<reference evidence="3" key="2">
    <citation type="submission" date="2013-07" db="EMBL/GenBank/DDBJ databases">
        <authorList>
            <consortium name="The Broad Institute Genome Sequencing Platform"/>
            <person name="Cuomo C."/>
            <person name="Litvintseva A."/>
            <person name="Chen Y."/>
            <person name="Heitman J."/>
            <person name="Sun S."/>
            <person name="Springer D."/>
            <person name="Dromer F."/>
            <person name="Young S.K."/>
            <person name="Zeng Q."/>
            <person name="Gargeya S."/>
            <person name="Fitzgerald M."/>
            <person name="Abouelleil A."/>
            <person name="Alvarado L."/>
            <person name="Berlin A.M."/>
            <person name="Chapman S.B."/>
            <person name="Dewar J."/>
            <person name="Goldberg J."/>
            <person name="Griggs A."/>
            <person name="Gujja S."/>
            <person name="Hansen M."/>
            <person name="Howarth C."/>
            <person name="Imamovic A."/>
            <person name="Larimer J."/>
            <person name="McCowan C."/>
            <person name="Murphy C."/>
            <person name="Pearson M."/>
            <person name="Priest M."/>
            <person name="Roberts A."/>
            <person name="Saif S."/>
            <person name="Shea T."/>
            <person name="Sykes S."/>
            <person name="Wortman J."/>
            <person name="Nusbaum C."/>
            <person name="Birren B."/>
        </authorList>
    </citation>
    <scope>NUCLEOTIDE SEQUENCE</scope>
    <source>
        <strain evidence="3">CBS 10737</strain>
    </source>
</reference>
<accession>A0A1B9ID79</accession>
<keyword evidence="4" id="KW-1185">Reference proteome</keyword>
<dbReference type="RefSeq" id="XP_019014801.1">
    <property type="nucleotide sequence ID" value="XM_019152663.1"/>
</dbReference>
<dbReference type="Proteomes" id="UP000094020">
    <property type="component" value="Chromosome 1"/>
</dbReference>
<feature type="region of interest" description="Disordered" evidence="1">
    <location>
        <begin position="119"/>
        <end position="138"/>
    </location>
</feature>
<dbReference type="EMBL" id="KI894007">
    <property type="protein sequence ID" value="OCF53582.1"/>
    <property type="molecule type" value="Genomic_DNA"/>
</dbReference>
<organism evidence="2">
    <name type="scientific">Kwoniella pini CBS 10737</name>
    <dbReference type="NCBI Taxonomy" id="1296096"/>
    <lineage>
        <taxon>Eukaryota</taxon>
        <taxon>Fungi</taxon>
        <taxon>Dikarya</taxon>
        <taxon>Basidiomycota</taxon>
        <taxon>Agaricomycotina</taxon>
        <taxon>Tremellomycetes</taxon>
        <taxon>Tremellales</taxon>
        <taxon>Cryptococcaceae</taxon>
        <taxon>Kwoniella</taxon>
    </lineage>
</organism>
<reference evidence="3" key="4">
    <citation type="submission" date="2024-02" db="EMBL/GenBank/DDBJ databases">
        <title>Comparative genomics of Cryptococcus and Kwoniella reveals pathogenesis evolution and contrasting modes of karyotype evolution via chromosome fusion or intercentromeric recombination.</title>
        <authorList>
            <person name="Coelho M.A."/>
            <person name="David-Palma M."/>
            <person name="Shea T."/>
            <person name="Bowers K."/>
            <person name="McGinley-Smith S."/>
            <person name="Mohammad A.W."/>
            <person name="Gnirke A."/>
            <person name="Yurkov A.M."/>
            <person name="Nowrousian M."/>
            <person name="Sun S."/>
            <person name="Cuomo C.A."/>
            <person name="Heitman J."/>
        </authorList>
    </citation>
    <scope>NUCLEOTIDE SEQUENCE</scope>
    <source>
        <strain evidence="3">CBS 10737</strain>
    </source>
</reference>
<feature type="region of interest" description="Disordered" evidence="1">
    <location>
        <begin position="1"/>
        <end position="47"/>
    </location>
</feature>